<dbReference type="AlphaFoldDB" id="A0A0G0NEJ7"/>
<reference evidence="1 2" key="1">
    <citation type="journal article" date="2015" name="Nature">
        <title>rRNA introns, odd ribosomes, and small enigmatic genomes across a large radiation of phyla.</title>
        <authorList>
            <person name="Brown C.T."/>
            <person name="Hug L.A."/>
            <person name="Thomas B.C."/>
            <person name="Sharon I."/>
            <person name="Castelle C.J."/>
            <person name="Singh A."/>
            <person name="Wilkins M.J."/>
            <person name="Williams K.H."/>
            <person name="Banfield J.F."/>
        </authorList>
    </citation>
    <scope>NUCLEOTIDE SEQUENCE [LARGE SCALE GENOMIC DNA]</scope>
</reference>
<comment type="caution">
    <text evidence="1">The sequence shown here is derived from an EMBL/GenBank/DDBJ whole genome shotgun (WGS) entry which is preliminary data.</text>
</comment>
<organism evidence="1 2">
    <name type="scientific">Candidatus Woesebacteria bacterium GW2011_GWA1_39_21b</name>
    <dbReference type="NCBI Taxonomy" id="1618551"/>
    <lineage>
        <taxon>Bacteria</taxon>
        <taxon>Candidatus Woeseibacteriota</taxon>
    </lineage>
</organism>
<sequence>MGKIFTVDEGGLPLIPEGEYKAVFTKYEEKKALAYGDALRIDFEIKEGDFNGTVLNTLVSERLSPKSRFGKLVSALTGQPLKAKDGVDLDELLGKPCSIVVGTTEGKAGYGDFSTIVEFKELSEE</sequence>
<accession>A0A0G0NEJ7</accession>
<dbReference type="Proteomes" id="UP000034690">
    <property type="component" value="Unassembled WGS sequence"/>
</dbReference>
<evidence type="ECO:0000313" key="1">
    <source>
        <dbReference type="EMBL" id="KKR13923.1"/>
    </source>
</evidence>
<name>A0A0G0NEJ7_9BACT</name>
<proteinExistence type="predicted"/>
<gene>
    <name evidence="1" type="ORF">UT40_C0008G0047</name>
</gene>
<dbReference type="EMBL" id="LBWQ01000008">
    <property type="protein sequence ID" value="KKR13923.1"/>
    <property type="molecule type" value="Genomic_DNA"/>
</dbReference>
<evidence type="ECO:0000313" key="2">
    <source>
        <dbReference type="Proteomes" id="UP000034690"/>
    </source>
</evidence>
<protein>
    <submittedName>
        <fullName evidence="1">Uncharacterized protein</fullName>
    </submittedName>
</protein>